<reference evidence="1" key="1">
    <citation type="journal article" date="2020" name="Microb. Genom.">
        <title>Genetic diversity of clinical and environmental Mucorales isolates obtained from an investigation of mucormycosis cases among solid organ transplant recipients.</title>
        <authorList>
            <person name="Nguyen M.H."/>
            <person name="Kaul D."/>
            <person name="Muto C."/>
            <person name="Cheng S.J."/>
            <person name="Richter R.A."/>
            <person name="Bruno V.M."/>
            <person name="Liu G."/>
            <person name="Beyhan S."/>
            <person name="Sundermann A.J."/>
            <person name="Mounaud S."/>
            <person name="Pasculle A.W."/>
            <person name="Nierman W.C."/>
            <person name="Driscoll E."/>
            <person name="Cumbie R."/>
            <person name="Clancy C.J."/>
            <person name="Dupont C.L."/>
        </authorList>
    </citation>
    <scope>NUCLEOTIDE SEQUENCE</scope>
    <source>
        <strain evidence="1">GL11</strain>
    </source>
</reference>
<accession>A0A9P7BMQ1</accession>
<proteinExistence type="predicted"/>
<evidence type="ECO:0000313" key="1">
    <source>
        <dbReference type="EMBL" id="KAG1302494.1"/>
    </source>
</evidence>
<evidence type="ECO:0000313" key="2">
    <source>
        <dbReference type="Proteomes" id="UP000716291"/>
    </source>
</evidence>
<dbReference type="AlphaFoldDB" id="A0A9P7BMQ1"/>
<gene>
    <name evidence="1" type="ORF">G6F64_010878</name>
</gene>
<keyword evidence="2" id="KW-1185">Reference proteome</keyword>
<sequence>MQTSASDTCTFFQRLDYAVEKEQLKAWLATVLMPTARLFIHGKSKHVLDLMETDKLYLLWGFINSVFWDSPVQAISKEKGSMAKADAWNRKRLLSAMKDGNRIILMVLDAPHGDAHEWLCPLLELAMLGGSIVEEILHATDPAPRRHLAFQNPIDKSVLPPCFISTSPSKKQKKSA</sequence>
<comment type="caution">
    <text evidence="1">The sequence shown here is derived from an EMBL/GenBank/DDBJ whole genome shotgun (WGS) entry which is preliminary data.</text>
</comment>
<dbReference type="Proteomes" id="UP000716291">
    <property type="component" value="Unassembled WGS sequence"/>
</dbReference>
<organism evidence="1 2">
    <name type="scientific">Rhizopus oryzae</name>
    <name type="common">Mucormycosis agent</name>
    <name type="synonym">Rhizopus arrhizus var. delemar</name>
    <dbReference type="NCBI Taxonomy" id="64495"/>
    <lineage>
        <taxon>Eukaryota</taxon>
        <taxon>Fungi</taxon>
        <taxon>Fungi incertae sedis</taxon>
        <taxon>Mucoromycota</taxon>
        <taxon>Mucoromycotina</taxon>
        <taxon>Mucoromycetes</taxon>
        <taxon>Mucorales</taxon>
        <taxon>Mucorineae</taxon>
        <taxon>Rhizopodaceae</taxon>
        <taxon>Rhizopus</taxon>
    </lineage>
</organism>
<protein>
    <submittedName>
        <fullName evidence="1">Uncharacterized protein</fullName>
    </submittedName>
</protein>
<name>A0A9P7BMQ1_RHIOR</name>
<dbReference type="EMBL" id="JAANQT010002409">
    <property type="protein sequence ID" value="KAG1302494.1"/>
    <property type="molecule type" value="Genomic_DNA"/>
</dbReference>